<evidence type="ECO:0000256" key="6">
    <source>
        <dbReference type="SAM" id="Coils"/>
    </source>
</evidence>
<evidence type="ECO:0000256" key="2">
    <source>
        <dbReference type="ARBA" id="ARBA00007530"/>
    </source>
</evidence>
<comment type="subcellular location">
    <subcellularLocation>
        <location evidence="1">Nucleus</location>
    </subcellularLocation>
</comment>
<dbReference type="SUPFAM" id="SSF47113">
    <property type="entry name" value="Histone-fold"/>
    <property type="match status" value="1"/>
</dbReference>
<proteinExistence type="inferred from homology"/>
<dbReference type="GO" id="GO:0003677">
    <property type="term" value="F:DNA binding"/>
    <property type="evidence" value="ECO:0007669"/>
    <property type="project" value="TreeGrafter"/>
</dbReference>
<evidence type="ECO:0000256" key="7">
    <source>
        <dbReference type="SAM" id="MobiDB-lite"/>
    </source>
</evidence>
<dbReference type="InterPro" id="IPR003228">
    <property type="entry name" value="TFIID_TAF12_dom"/>
</dbReference>
<dbReference type="PANTHER" id="PTHR12264">
    <property type="entry name" value="TRANSCRIPTION INITIATION FACTOR TFIID SUBUNIT 12"/>
    <property type="match status" value="1"/>
</dbReference>
<keyword evidence="5" id="KW-0539">Nucleus</keyword>
<dbReference type="PANTHER" id="PTHR12264:SF21">
    <property type="entry name" value="TRANSCRIPTION INITIATION FACTOR TFIID SUBUNIT 12"/>
    <property type="match status" value="1"/>
</dbReference>
<evidence type="ECO:0000256" key="4">
    <source>
        <dbReference type="ARBA" id="ARBA00023163"/>
    </source>
</evidence>
<keyword evidence="6" id="KW-0175">Coiled coil</keyword>
<dbReference type="EMBL" id="DS022302">
    <property type="protein sequence ID" value="OAJ38647.1"/>
    <property type="molecule type" value="Genomic_DNA"/>
</dbReference>
<evidence type="ECO:0000256" key="1">
    <source>
        <dbReference type="ARBA" id="ARBA00004123"/>
    </source>
</evidence>
<feature type="region of interest" description="Disordered" evidence="7">
    <location>
        <begin position="510"/>
        <end position="550"/>
    </location>
</feature>
<dbReference type="Proteomes" id="UP000077115">
    <property type="component" value="Unassembled WGS sequence"/>
</dbReference>
<organism evidence="9 10">
    <name type="scientific">Batrachochytrium dendrobatidis (strain JEL423)</name>
    <dbReference type="NCBI Taxonomy" id="403673"/>
    <lineage>
        <taxon>Eukaryota</taxon>
        <taxon>Fungi</taxon>
        <taxon>Fungi incertae sedis</taxon>
        <taxon>Chytridiomycota</taxon>
        <taxon>Chytridiomycota incertae sedis</taxon>
        <taxon>Chytridiomycetes</taxon>
        <taxon>Rhizophydiales</taxon>
        <taxon>Rhizophydiales incertae sedis</taxon>
        <taxon>Batrachochytrium</taxon>
    </lineage>
</organism>
<feature type="compositionally biased region" description="Acidic residues" evidence="7">
    <location>
        <begin position="1120"/>
        <end position="1148"/>
    </location>
</feature>
<reference evidence="9 10" key="1">
    <citation type="submission" date="2006-10" db="EMBL/GenBank/DDBJ databases">
        <title>The Genome Sequence of Batrachochytrium dendrobatidis JEL423.</title>
        <authorList>
            <consortium name="The Broad Institute Genome Sequencing Platform"/>
            <person name="Birren B."/>
            <person name="Lander E."/>
            <person name="Galagan J."/>
            <person name="Cuomo C."/>
            <person name="Devon K."/>
            <person name="Jaffe D."/>
            <person name="Butler J."/>
            <person name="Alvarez P."/>
            <person name="Gnerre S."/>
            <person name="Grabherr M."/>
            <person name="Kleber M."/>
            <person name="Mauceli E."/>
            <person name="Brockman W."/>
            <person name="Young S."/>
            <person name="LaButti K."/>
            <person name="Sykes S."/>
            <person name="DeCaprio D."/>
            <person name="Crawford M."/>
            <person name="Koehrsen M."/>
            <person name="Engels R."/>
            <person name="Montgomery P."/>
            <person name="Pearson M."/>
            <person name="Howarth C."/>
            <person name="Larson L."/>
            <person name="White J."/>
            <person name="O'Leary S."/>
            <person name="Kodira C."/>
            <person name="Zeng Q."/>
            <person name="Yandava C."/>
            <person name="Alvarado L."/>
            <person name="Longcore J."/>
            <person name="James T."/>
        </authorList>
    </citation>
    <scope>NUCLEOTIDE SEQUENCE [LARGE SCALE GENOMIC DNA]</scope>
    <source>
        <strain evidence="9 10">JEL423</strain>
    </source>
</reference>
<dbReference type="GO" id="GO:0046982">
    <property type="term" value="F:protein heterodimerization activity"/>
    <property type="evidence" value="ECO:0007669"/>
    <property type="project" value="InterPro"/>
</dbReference>
<dbReference type="GO" id="GO:0005669">
    <property type="term" value="C:transcription factor TFIID complex"/>
    <property type="evidence" value="ECO:0007669"/>
    <property type="project" value="InterPro"/>
</dbReference>
<dbReference type="GO" id="GO:0000124">
    <property type="term" value="C:SAGA complex"/>
    <property type="evidence" value="ECO:0007669"/>
    <property type="project" value="InterPro"/>
</dbReference>
<sequence>MQQQQQQQLQQQQLQMKQHQLQLAFQQQLLNQSSPQPSPGRVQNGMPAVSALGPSQQQQLQMQHLQLLQQHMQQQMLLQGSSAATPGFSLRSPAMSNNLASGLSGFQTLAGVSGLTATTNGSAATTNSTLSITNPLVDTSGSVNSTTVNPTSQPASTLFNPALLQSSVLGNQQGLAIAAKNNPLNSSSFIATSNPNDTSTTAAMTATQQNMDITNLQQISMQLQALLFSHQQHAAATGLPMQLTAGQQQLYKQYLTLQKRVQQAAIAQGQLQQLSPLQQSSTSQLQSGSTFLNQQQHQQALLQLQLQQQQIQLQQNAILGTANATTNQQLSLLGQVSSAPSLLSNGQLSNPGSPMIRSNAAHLHNPALGIAGRNSSVNQKQFLQLQHQHQIQLQQQQQAHQLAQQQLAAQNVLSSATNFPSVTQATQQNIAMYMQQLRQIEEGLGKADMDNPTREKLMAFKSNLEKEIFNWRRQLASGAAVSVSTSTASGVSTGSIQPVMVNGSAALNASTSRGQTNASTVATGSPQYRSDNASVLLPGTSNGPPKGSPLFPIAPQQSTRIFSPQPLHGLIDTLSMGASTALSTSTSSMNVFQQSGNMHHSTALTTAPLMALFRPGIDDGITSSALPYGRHKDHFLDTMCRHRQQTNVFIPALGRKRKRQLHALVSQIDPEYKLDMEMRQFILRIADNFIEKVAYRACKAAKHRVSTCMDVQDVQLELEWNWNLRIPGYTTESYSGNGRPFRKIGSTNAHQARVAQIQRAKREHQHNLIMRMIAANKEGEEAVVKEAEIAAEKQRIVEAKQAAEEAKIKLEETTKDAVKEETIQQESCTTTDEPHSMNHTKPSQSDSDDVVIPPCTHSKLDHSTFNADSVMTAAIEDTQITDAVSLDVVPPTPAVEDMTHIANGVALNNALTTNRLDSHGDAVYTTDSKDISPIDADTLESAIEKPASDACTHQTTDVILCTDADVTIDAAMDIKMTLPTNDESCMGTIIGDVANSGSCNSSLSHNGSYIDVRVSDPSMTESTAMNVEGEDDEFDMDEQVVDTVIQSCDNSNVDSDSQCQADQDLGDKESEGDQDAEVDDEMEVGVYVDGESDDAPTGYFETVGADNNETDFADEHDTPDNDEDGEVDEVEEDLLDEEGEVEAEDDEE</sequence>
<name>A0A177WEV4_BATDL</name>
<keyword evidence="4" id="KW-0804">Transcription</keyword>
<dbReference type="Pfam" id="PF03847">
    <property type="entry name" value="TFIID_20kDa"/>
    <property type="match status" value="1"/>
</dbReference>
<evidence type="ECO:0000256" key="3">
    <source>
        <dbReference type="ARBA" id="ARBA00023015"/>
    </source>
</evidence>
<feature type="compositionally biased region" description="Polar residues" evidence="7">
    <location>
        <begin position="1049"/>
        <end position="1061"/>
    </location>
</feature>
<keyword evidence="3" id="KW-0805">Transcription regulation</keyword>
<dbReference type="AlphaFoldDB" id="A0A177WEV4"/>
<dbReference type="STRING" id="403673.A0A177WEV4"/>
<reference evidence="9 10" key="2">
    <citation type="submission" date="2016-05" db="EMBL/GenBank/DDBJ databases">
        <title>Lineage-specific infection strategies underlie the spectrum of fungal disease in amphibians.</title>
        <authorList>
            <person name="Cuomo C.A."/>
            <person name="Farrer R.A."/>
            <person name="James T."/>
            <person name="Longcore J."/>
            <person name="Birren B."/>
        </authorList>
    </citation>
    <scope>NUCLEOTIDE SEQUENCE [LARGE SCALE GENOMIC DNA]</scope>
    <source>
        <strain evidence="9 10">JEL423</strain>
    </source>
</reference>
<feature type="compositionally biased region" description="Polar residues" evidence="7">
    <location>
        <begin position="510"/>
        <end position="543"/>
    </location>
</feature>
<evidence type="ECO:0000313" key="9">
    <source>
        <dbReference type="EMBL" id="OAJ38647.1"/>
    </source>
</evidence>
<dbReference type="VEuPathDB" id="FungiDB:BDEG_22556"/>
<feature type="region of interest" description="Disordered" evidence="7">
    <location>
        <begin position="31"/>
        <end position="57"/>
    </location>
</feature>
<feature type="compositionally biased region" description="Polar residues" evidence="7">
    <location>
        <begin position="824"/>
        <end position="845"/>
    </location>
</feature>
<dbReference type="CDD" id="cd07981">
    <property type="entry name" value="HFD_TAF12"/>
    <property type="match status" value="1"/>
</dbReference>
<feature type="domain" description="Transcription initiation factor TFIID subunit 12" evidence="8">
    <location>
        <begin position="658"/>
        <end position="724"/>
    </location>
</feature>
<dbReference type="GO" id="GO:0051123">
    <property type="term" value="P:RNA polymerase II preinitiation complex assembly"/>
    <property type="evidence" value="ECO:0007669"/>
    <property type="project" value="TreeGrafter"/>
</dbReference>
<protein>
    <recommendedName>
        <fullName evidence="8">Transcription initiation factor TFIID subunit 12 domain-containing protein</fullName>
    </recommendedName>
</protein>
<comment type="similarity">
    <text evidence="2">Belongs to the TAF12 family.</text>
</comment>
<evidence type="ECO:0000256" key="5">
    <source>
        <dbReference type="ARBA" id="ARBA00023242"/>
    </source>
</evidence>
<feature type="region of interest" description="Disordered" evidence="7">
    <location>
        <begin position="818"/>
        <end position="850"/>
    </location>
</feature>
<accession>A0A177WEV4</accession>
<feature type="region of interest" description="Disordered" evidence="7">
    <location>
        <begin position="1049"/>
        <end position="1148"/>
    </location>
</feature>
<dbReference type="InterPro" id="IPR009072">
    <property type="entry name" value="Histone-fold"/>
</dbReference>
<gene>
    <name evidence="9" type="ORF">BDEG_22556</name>
</gene>
<dbReference type="InterPro" id="IPR037794">
    <property type="entry name" value="TAF12"/>
</dbReference>
<dbReference type="OrthoDB" id="2193432at2759"/>
<feature type="coiled-coil region" evidence="6">
    <location>
        <begin position="2"/>
        <end position="29"/>
    </location>
</feature>
<feature type="compositionally biased region" description="Acidic residues" evidence="7">
    <location>
        <begin position="1072"/>
        <end position="1083"/>
    </location>
</feature>
<dbReference type="GO" id="GO:0017025">
    <property type="term" value="F:TBP-class protein binding"/>
    <property type="evidence" value="ECO:0007669"/>
    <property type="project" value="TreeGrafter"/>
</dbReference>
<evidence type="ECO:0000313" key="10">
    <source>
        <dbReference type="Proteomes" id="UP000077115"/>
    </source>
</evidence>
<evidence type="ECO:0000259" key="8">
    <source>
        <dbReference type="Pfam" id="PF03847"/>
    </source>
</evidence>
<dbReference type="Gene3D" id="1.10.20.10">
    <property type="entry name" value="Histone, subunit A"/>
    <property type="match status" value="1"/>
</dbReference>